<evidence type="ECO:0000256" key="4">
    <source>
        <dbReference type="ARBA" id="ARBA00022737"/>
    </source>
</evidence>
<evidence type="ECO:0000256" key="1">
    <source>
        <dbReference type="ARBA" id="ARBA00004123"/>
    </source>
</evidence>
<dbReference type="CDD" id="cd12230">
    <property type="entry name" value="RRM1_U2AF65"/>
    <property type="match status" value="1"/>
</dbReference>
<dbReference type="FunFam" id="3.30.70.330:FF:000097">
    <property type="entry name" value="U2 snRNP auxiliary factor large subunit"/>
    <property type="match status" value="1"/>
</dbReference>
<evidence type="ECO:0000256" key="8">
    <source>
        <dbReference type="PROSITE-ProRule" id="PRU00176"/>
    </source>
</evidence>
<evidence type="ECO:0000313" key="11">
    <source>
        <dbReference type="EMBL" id="WVZ49271.1"/>
    </source>
</evidence>
<dbReference type="PANTHER" id="PTHR23139">
    <property type="entry name" value="RNA-BINDING PROTEIN"/>
    <property type="match status" value="1"/>
</dbReference>
<comment type="similarity">
    <text evidence="2 9">Belongs to the splicing factor SR family.</text>
</comment>
<dbReference type="EMBL" id="CP144745">
    <property type="protein sequence ID" value="WVZ49271.1"/>
    <property type="molecule type" value="Genomic_DNA"/>
</dbReference>
<proteinExistence type="inferred from homology"/>
<feature type="domain" description="RRM" evidence="10">
    <location>
        <begin position="163"/>
        <end position="241"/>
    </location>
</feature>
<evidence type="ECO:0000259" key="10">
    <source>
        <dbReference type="PROSITE" id="PS50102"/>
    </source>
</evidence>
<dbReference type="SUPFAM" id="SSF54928">
    <property type="entry name" value="RNA-binding domain, RBD"/>
    <property type="match status" value="2"/>
</dbReference>
<dbReference type="Proteomes" id="UP001341281">
    <property type="component" value="Chromosome 01"/>
</dbReference>
<dbReference type="GO" id="GO:0008380">
    <property type="term" value="P:RNA splicing"/>
    <property type="evidence" value="ECO:0007669"/>
    <property type="project" value="UniProtKB-KW"/>
</dbReference>
<dbReference type="GO" id="GO:0003723">
    <property type="term" value="F:RNA binding"/>
    <property type="evidence" value="ECO:0007669"/>
    <property type="project" value="UniProtKB-UniRule"/>
</dbReference>
<name>A0AAQ3PH89_PASNO</name>
<dbReference type="SMART" id="SM00360">
    <property type="entry name" value="RRM"/>
    <property type="match status" value="2"/>
</dbReference>
<accession>A0AAQ3PH89</accession>
<dbReference type="InterPro" id="IPR012677">
    <property type="entry name" value="Nucleotide-bd_a/b_plait_sf"/>
</dbReference>
<sequence length="384" mass="42188">MDEEYTLAADVGLNGFCVNQFDPFFDLPALMCMTPQATLHVRRVYVSGLPPSANEQTIAKFFNQAMAAVGGNNTACPGDAVVNVQMNHERLFAFVEMRMVEEASNAMALDGILFEGVPLKIKRPVDYNPARAACMGPSQPNPKLNLAAVGLTPASNGLSDAPDSIFVGGLPYDFTEAQVRDLLEPTGPLRELDLVKDRQTGTSKSYAFCVYQNPAVTDYACAALNSMRVGNKTLTVRRGNQMRELETRRDSQPEVETTILLQAQQNMQLQQLLYPIGAIPSKVLCLVHAVTADALKDDKAYEDTMEDMRLEACKYGDLVKVVIPRPEPSGYPISGVGKVFLAYADIYGATKAKIVFHARKFHLHAKPVVAIYYPELKFANLELD</sequence>
<keyword evidence="12" id="KW-1185">Reference proteome</keyword>
<keyword evidence="4" id="KW-0677">Repeat</keyword>
<dbReference type="InterPro" id="IPR006529">
    <property type="entry name" value="U2AF_lg"/>
</dbReference>
<reference evidence="11 12" key="1">
    <citation type="submission" date="2024-02" db="EMBL/GenBank/DDBJ databases">
        <title>High-quality chromosome-scale genome assembly of Pensacola bahiagrass (Paspalum notatum Flugge var. saurae).</title>
        <authorList>
            <person name="Vega J.M."/>
            <person name="Podio M."/>
            <person name="Orjuela J."/>
            <person name="Siena L.A."/>
            <person name="Pessino S.C."/>
            <person name="Combes M.C."/>
            <person name="Mariac C."/>
            <person name="Albertini E."/>
            <person name="Pupilli F."/>
            <person name="Ortiz J.P.A."/>
            <person name="Leblanc O."/>
        </authorList>
    </citation>
    <scope>NUCLEOTIDE SEQUENCE [LARGE SCALE GENOMIC DNA]</scope>
    <source>
        <strain evidence="11">R1</strain>
        <tissue evidence="11">Leaf</tissue>
    </source>
</reference>
<evidence type="ECO:0000256" key="9">
    <source>
        <dbReference type="RuleBase" id="RU364135"/>
    </source>
</evidence>
<gene>
    <name evidence="11" type="ORF">U9M48_000643</name>
</gene>
<comment type="function">
    <text evidence="9">Necessary for the splicing of pre-mRNA.</text>
</comment>
<evidence type="ECO:0000256" key="7">
    <source>
        <dbReference type="ARBA" id="ARBA00023242"/>
    </source>
</evidence>
<dbReference type="PROSITE" id="PS50102">
    <property type="entry name" value="RRM"/>
    <property type="match status" value="2"/>
</dbReference>
<evidence type="ECO:0000256" key="5">
    <source>
        <dbReference type="ARBA" id="ARBA00022884"/>
    </source>
</evidence>
<feature type="domain" description="RRM" evidence="10">
    <location>
        <begin position="42"/>
        <end position="126"/>
    </location>
</feature>
<dbReference type="InterPro" id="IPR000504">
    <property type="entry name" value="RRM_dom"/>
</dbReference>
<dbReference type="CDD" id="cd12232">
    <property type="entry name" value="RRM3_U2AF65"/>
    <property type="match status" value="1"/>
</dbReference>
<dbReference type="InterPro" id="IPR035979">
    <property type="entry name" value="RBD_domain_sf"/>
</dbReference>
<keyword evidence="5 8" id="KW-0694">RNA-binding</keyword>
<dbReference type="FunFam" id="3.30.70.330:FF:000057">
    <property type="entry name" value="U2 snRNP auxiliary factor large subunit"/>
    <property type="match status" value="1"/>
</dbReference>
<keyword evidence="6 9" id="KW-0508">mRNA splicing</keyword>
<keyword evidence="3 9" id="KW-0507">mRNA processing</keyword>
<organism evidence="11 12">
    <name type="scientific">Paspalum notatum var. saurae</name>
    <dbReference type="NCBI Taxonomy" id="547442"/>
    <lineage>
        <taxon>Eukaryota</taxon>
        <taxon>Viridiplantae</taxon>
        <taxon>Streptophyta</taxon>
        <taxon>Embryophyta</taxon>
        <taxon>Tracheophyta</taxon>
        <taxon>Spermatophyta</taxon>
        <taxon>Magnoliopsida</taxon>
        <taxon>Liliopsida</taxon>
        <taxon>Poales</taxon>
        <taxon>Poaceae</taxon>
        <taxon>PACMAD clade</taxon>
        <taxon>Panicoideae</taxon>
        <taxon>Andropogonodae</taxon>
        <taxon>Paspaleae</taxon>
        <taxon>Paspalinae</taxon>
        <taxon>Paspalum</taxon>
    </lineage>
</organism>
<dbReference type="Gene3D" id="3.30.70.330">
    <property type="match status" value="3"/>
</dbReference>
<dbReference type="CDD" id="cd12231">
    <property type="entry name" value="RRM2_U2AF65"/>
    <property type="match status" value="1"/>
</dbReference>
<dbReference type="GO" id="GO:0006397">
    <property type="term" value="P:mRNA processing"/>
    <property type="evidence" value="ECO:0007669"/>
    <property type="project" value="UniProtKB-KW"/>
</dbReference>
<keyword evidence="7 9" id="KW-0539">Nucleus</keyword>
<dbReference type="AlphaFoldDB" id="A0AAQ3PH89"/>
<dbReference type="Pfam" id="PF00076">
    <property type="entry name" value="RRM_1"/>
    <property type="match status" value="1"/>
</dbReference>
<evidence type="ECO:0000313" key="12">
    <source>
        <dbReference type="Proteomes" id="UP001341281"/>
    </source>
</evidence>
<evidence type="ECO:0000256" key="2">
    <source>
        <dbReference type="ARBA" id="ARBA00010269"/>
    </source>
</evidence>
<comment type="subcellular location">
    <subcellularLocation>
        <location evidence="1 9">Nucleus</location>
    </subcellularLocation>
</comment>
<dbReference type="NCBIfam" id="TIGR01642">
    <property type="entry name" value="U2AF_lg"/>
    <property type="match status" value="1"/>
</dbReference>
<evidence type="ECO:0000256" key="6">
    <source>
        <dbReference type="ARBA" id="ARBA00023187"/>
    </source>
</evidence>
<dbReference type="GO" id="GO:0005634">
    <property type="term" value="C:nucleus"/>
    <property type="evidence" value="ECO:0007669"/>
    <property type="project" value="UniProtKB-SubCell"/>
</dbReference>
<protein>
    <recommendedName>
        <fullName evidence="9">Splicing factor U2af large subunit</fullName>
    </recommendedName>
    <alternativeName>
        <fullName evidence="9">U2 auxiliary factor 65 kDa subunit</fullName>
    </alternativeName>
    <alternativeName>
        <fullName evidence="9">U2 small nuclear ribonucleoprotein auxiliary factor large subunit (U2 snRNP auxiliary factor large subunit)</fullName>
    </alternativeName>
</protein>
<evidence type="ECO:0000256" key="3">
    <source>
        <dbReference type="ARBA" id="ARBA00022664"/>
    </source>
</evidence>